<dbReference type="SUPFAM" id="SSF48403">
    <property type="entry name" value="Ankyrin repeat"/>
    <property type="match status" value="1"/>
</dbReference>
<accession>A0A9W9PHH8</accession>
<dbReference type="Pfam" id="PF00023">
    <property type="entry name" value="Ank"/>
    <property type="match status" value="1"/>
</dbReference>
<dbReference type="InterPro" id="IPR036770">
    <property type="entry name" value="Ankyrin_rpt-contain_sf"/>
</dbReference>
<dbReference type="PROSITE" id="PS00036">
    <property type="entry name" value="BZIP_BASIC"/>
    <property type="match status" value="1"/>
</dbReference>
<evidence type="ECO:0000313" key="6">
    <source>
        <dbReference type="EMBL" id="KAJ5246840.1"/>
    </source>
</evidence>
<dbReference type="PROSITE" id="PS50088">
    <property type="entry name" value="ANK_REPEAT"/>
    <property type="match status" value="3"/>
</dbReference>
<evidence type="ECO:0000256" key="3">
    <source>
        <dbReference type="PROSITE-ProRule" id="PRU00023"/>
    </source>
</evidence>
<dbReference type="SMART" id="SM00248">
    <property type="entry name" value="ANK"/>
    <property type="match status" value="4"/>
</dbReference>
<evidence type="ECO:0000256" key="2">
    <source>
        <dbReference type="ARBA" id="ARBA00023043"/>
    </source>
</evidence>
<evidence type="ECO:0000313" key="7">
    <source>
        <dbReference type="Proteomes" id="UP001150941"/>
    </source>
</evidence>
<dbReference type="PANTHER" id="PTHR24198">
    <property type="entry name" value="ANKYRIN REPEAT AND PROTEIN KINASE DOMAIN-CONTAINING PROTEIN"/>
    <property type="match status" value="1"/>
</dbReference>
<feature type="region of interest" description="Disordered" evidence="4">
    <location>
        <begin position="1"/>
        <end position="67"/>
    </location>
</feature>
<dbReference type="CDD" id="cd14688">
    <property type="entry name" value="bZIP_YAP"/>
    <property type="match status" value="1"/>
</dbReference>
<feature type="repeat" description="ANK" evidence="3">
    <location>
        <begin position="206"/>
        <end position="238"/>
    </location>
</feature>
<feature type="domain" description="BZIP" evidence="5">
    <location>
        <begin position="14"/>
        <end position="29"/>
    </location>
</feature>
<dbReference type="GeneID" id="83198423"/>
<dbReference type="EMBL" id="JAPQKS010000002">
    <property type="protein sequence ID" value="KAJ5246840.1"/>
    <property type="molecule type" value="Genomic_DNA"/>
</dbReference>
<protein>
    <submittedName>
        <fullName evidence="6">Ankyrin repeat-containing domain protein</fullName>
    </submittedName>
</protein>
<dbReference type="InterPro" id="IPR046347">
    <property type="entry name" value="bZIP_sf"/>
</dbReference>
<name>A0A9W9PHH8_9EURO</name>
<feature type="compositionally biased region" description="Polar residues" evidence="4">
    <location>
        <begin position="41"/>
        <end position="59"/>
    </location>
</feature>
<dbReference type="PANTHER" id="PTHR24198:SF165">
    <property type="entry name" value="ANKYRIN REPEAT-CONTAINING PROTEIN-RELATED"/>
    <property type="match status" value="1"/>
</dbReference>
<dbReference type="SUPFAM" id="SSF57959">
    <property type="entry name" value="Leucine zipper domain"/>
    <property type="match status" value="1"/>
</dbReference>
<dbReference type="Pfam" id="PF12796">
    <property type="entry name" value="Ank_2"/>
    <property type="match status" value="1"/>
</dbReference>
<dbReference type="InterPro" id="IPR004827">
    <property type="entry name" value="bZIP"/>
</dbReference>
<evidence type="ECO:0000259" key="5">
    <source>
        <dbReference type="PROSITE" id="PS00036"/>
    </source>
</evidence>
<proteinExistence type="predicted"/>
<dbReference type="InterPro" id="IPR002110">
    <property type="entry name" value="Ankyrin_rpt"/>
</dbReference>
<comment type="caution">
    <text evidence="6">The sequence shown here is derived from an EMBL/GenBank/DDBJ whole genome shotgun (WGS) entry which is preliminary data.</text>
</comment>
<keyword evidence="2 3" id="KW-0040">ANK repeat</keyword>
<feature type="repeat" description="ANK" evidence="3">
    <location>
        <begin position="278"/>
        <end position="310"/>
    </location>
</feature>
<sequence length="328" mass="36585">MNLQEQLQADPLERRRLQNRLAQRKFREKKRREADEILTGSDLSHNGSSQMSRGSGASKESSDGVELGDIGVTMNTFDQFLSDEHPAPYLPGTAGLGYSSEGVAPLDPMAWSETNRLSSHNLPQTNDEQGLLGALQRRNSDSDLRTDTPNKNPPLFHYDDLSGILTKSKKNGWLGSLHIAAARGNEKVLRVLLLSGNVDINQQDSDKRTPLIYAAMEGRESVLRLLLAHGARIGVSDCDNRSSIHWAVLRRDRKMLQLLLDHRAEHEPDLDIDTHDSHGWTALHMAIDRDFEDGMLLLLNLGADMNAKAGKCPNVSRVVAYLDWKKKI</sequence>
<gene>
    <name evidence="6" type="ORF">N7468_001823</name>
</gene>
<dbReference type="AlphaFoldDB" id="A0A9W9PHH8"/>
<reference evidence="6" key="2">
    <citation type="journal article" date="2023" name="IMA Fungus">
        <title>Comparative genomic study of the Penicillium genus elucidates a diverse pangenome and 15 lateral gene transfer events.</title>
        <authorList>
            <person name="Petersen C."/>
            <person name="Sorensen T."/>
            <person name="Nielsen M.R."/>
            <person name="Sondergaard T.E."/>
            <person name="Sorensen J.L."/>
            <person name="Fitzpatrick D.A."/>
            <person name="Frisvad J.C."/>
            <person name="Nielsen K.L."/>
        </authorList>
    </citation>
    <scope>NUCLEOTIDE SEQUENCE</scope>
    <source>
        <strain evidence="6">IBT 19713</strain>
    </source>
</reference>
<dbReference type="OrthoDB" id="366390at2759"/>
<dbReference type="Gene3D" id="1.20.5.170">
    <property type="match status" value="1"/>
</dbReference>
<dbReference type="RefSeq" id="XP_058334261.1">
    <property type="nucleotide sequence ID" value="XM_058471120.1"/>
</dbReference>
<dbReference type="PROSITE" id="PS50297">
    <property type="entry name" value="ANK_REP_REGION"/>
    <property type="match status" value="2"/>
</dbReference>
<dbReference type="GO" id="GO:0003700">
    <property type="term" value="F:DNA-binding transcription factor activity"/>
    <property type="evidence" value="ECO:0007669"/>
    <property type="project" value="InterPro"/>
</dbReference>
<organism evidence="6 7">
    <name type="scientific">Penicillium chermesinum</name>
    <dbReference type="NCBI Taxonomy" id="63820"/>
    <lineage>
        <taxon>Eukaryota</taxon>
        <taxon>Fungi</taxon>
        <taxon>Dikarya</taxon>
        <taxon>Ascomycota</taxon>
        <taxon>Pezizomycotina</taxon>
        <taxon>Eurotiomycetes</taxon>
        <taxon>Eurotiomycetidae</taxon>
        <taxon>Eurotiales</taxon>
        <taxon>Aspergillaceae</taxon>
        <taxon>Penicillium</taxon>
    </lineage>
</organism>
<keyword evidence="7" id="KW-1185">Reference proteome</keyword>
<dbReference type="Gene3D" id="1.25.40.20">
    <property type="entry name" value="Ankyrin repeat-containing domain"/>
    <property type="match status" value="1"/>
</dbReference>
<dbReference type="Proteomes" id="UP001150941">
    <property type="component" value="Unassembled WGS sequence"/>
</dbReference>
<feature type="repeat" description="ANK" evidence="3">
    <location>
        <begin position="177"/>
        <end position="205"/>
    </location>
</feature>
<evidence type="ECO:0000256" key="1">
    <source>
        <dbReference type="ARBA" id="ARBA00022737"/>
    </source>
</evidence>
<evidence type="ECO:0000256" key="4">
    <source>
        <dbReference type="SAM" id="MobiDB-lite"/>
    </source>
</evidence>
<keyword evidence="1" id="KW-0677">Repeat</keyword>
<reference evidence="6" key="1">
    <citation type="submission" date="2022-11" db="EMBL/GenBank/DDBJ databases">
        <authorList>
            <person name="Petersen C."/>
        </authorList>
    </citation>
    <scope>NUCLEOTIDE SEQUENCE</scope>
    <source>
        <strain evidence="6">IBT 19713</strain>
    </source>
</reference>